<keyword evidence="3" id="KW-1185">Reference proteome</keyword>
<dbReference type="GO" id="GO:0016301">
    <property type="term" value="F:kinase activity"/>
    <property type="evidence" value="ECO:0007669"/>
    <property type="project" value="UniProtKB-KW"/>
</dbReference>
<dbReference type="InterPro" id="IPR002192">
    <property type="entry name" value="PPDK_AMP/ATP-bd"/>
</dbReference>
<sequence>MHSNNNVVKMKKKLLPNLKSYIFEEVAFDKLMQNRINKVLIVCSNYDYYMLEEDGRIDERIFNEYTSLNLRYPPSFIHANSAKRAIVMLASDKIDMVITWLDIGNYKAFETSKKIKEAFPKVPIAALSHYSSELRSKLEKGNTGIIDFVFHWNGNVDIFLAIIKLTEDRMNAERDINDIGVKAILLVEDSLKFYSRYIPLIYKVILKQTQAFMSEGLNEHRKMLLMRGRPKILLATVFEEGISLFDKYRDNLLGVISDVNYLKDGARNSEAGFLFLNYVRNYNRYFPILIQSSDANNEKRTLELKGKFLYKYSETLGVDIKNYITKYFSFGNFEFWDPIQMKVLAIAKDLSEFQIALNMVTEDCLVYHAKRSEFSKWLKSRALFPLADLFSNIEYDDFEDEHHIREFLINSIKAYRVYRSRGVIVKFDRRKYDEFVGFSRIGEGALGGKGRGLAFIDSFLKRNKLFNKYENVNISIPRTVVISTEVFDQFIENHKLIKFAAESSNDEEILKEFISKELPQWALQDIKAFLKTTKSPIAIRSSSMLEDSNYQPFAGVFATYMVPNTEIKKMVEMVSNAVKSVIASAFFESSKLYLKATSHTIEEDKMAVILQEVIGKQYQDVYYPNISGVARSINFYPIGDEKPNEGIANIALGLGEIIVGGGQTLRFSPFHPKKVLQLSSPASTQRDTQQYFYGLDINPDSYKVSTSESINKKKITIRKAENHGSLKFVASTYDLQNNTIRPGVMHDGIRVISFDNILKYNTFPLPEILQDLLRIGQREMRNPIEMEFAVNLDVPQGKPKEFSFLQIRPIIESIETSSNLPENFDISDTIIYSESALGNGKYENIYDVIYVKPETFNAANTRQIAAAVDQINKKFAAMDRHYILVGPGRWGSSDPWLGIPVIWPQISAAKIIVESGLNNFRIDPSQGTHFFQNLTSFKVGYLTINPFINDGFFDVDYLNQQPALFEDEYLRHICFKKPLSVIIEGKNNKAAIFKEGFSIEEVVTTEDSIEELPPDGFM</sequence>
<keyword evidence="2" id="KW-0670">Pyruvate</keyword>
<dbReference type="Gene3D" id="3.30.1490.20">
    <property type="entry name" value="ATP-grasp fold, A domain"/>
    <property type="match status" value="1"/>
</dbReference>
<evidence type="ECO:0000259" key="1">
    <source>
        <dbReference type="Pfam" id="PF01326"/>
    </source>
</evidence>
<dbReference type="AlphaFoldDB" id="A0A3D9S1F0"/>
<evidence type="ECO:0000313" key="3">
    <source>
        <dbReference type="Proteomes" id="UP000256429"/>
    </source>
</evidence>
<dbReference type="Proteomes" id="UP000256429">
    <property type="component" value="Unassembled WGS sequence"/>
</dbReference>
<comment type="caution">
    <text evidence="2">The sequence shown here is derived from an EMBL/GenBank/DDBJ whole genome shotgun (WGS) entry which is preliminary data.</text>
</comment>
<feature type="domain" description="Pyruvate phosphate dikinase AMP/ATP-binding" evidence="1">
    <location>
        <begin position="445"/>
        <end position="815"/>
    </location>
</feature>
<evidence type="ECO:0000313" key="2">
    <source>
        <dbReference type="EMBL" id="REE83674.1"/>
    </source>
</evidence>
<dbReference type="SUPFAM" id="SSF56059">
    <property type="entry name" value="Glutathione synthetase ATP-binding domain-like"/>
    <property type="match status" value="1"/>
</dbReference>
<reference evidence="2 3" key="1">
    <citation type="submission" date="2018-08" db="EMBL/GenBank/DDBJ databases">
        <title>Genomic Encyclopedia of Type Strains, Phase III (KMG-III): the genomes of soil and plant-associated and newly described type strains.</title>
        <authorList>
            <person name="Whitman W."/>
        </authorList>
    </citation>
    <scope>NUCLEOTIDE SEQUENCE [LARGE SCALE GENOMIC DNA]</scope>
    <source>
        <strain evidence="2 3">325-5</strain>
    </source>
</reference>
<keyword evidence="2" id="KW-0808">Transferase</keyword>
<organism evidence="2 3">
    <name type="scientific">Lutibacter oceani</name>
    <dbReference type="NCBI Taxonomy" id="1853311"/>
    <lineage>
        <taxon>Bacteria</taxon>
        <taxon>Pseudomonadati</taxon>
        <taxon>Bacteroidota</taxon>
        <taxon>Flavobacteriia</taxon>
        <taxon>Flavobacteriales</taxon>
        <taxon>Flavobacteriaceae</taxon>
        <taxon>Lutibacter</taxon>
    </lineage>
</organism>
<accession>A0A3D9S1F0</accession>
<dbReference type="InterPro" id="IPR013815">
    <property type="entry name" value="ATP_grasp_subdomain_1"/>
</dbReference>
<protein>
    <submittedName>
        <fullName evidence="2">Pyruvate phosphate dikinase-like enzyme</fullName>
    </submittedName>
</protein>
<dbReference type="EMBL" id="QTTQ01000009">
    <property type="protein sequence ID" value="REE83674.1"/>
    <property type="molecule type" value="Genomic_DNA"/>
</dbReference>
<keyword evidence="2" id="KW-0418">Kinase</keyword>
<gene>
    <name evidence="2" type="ORF">BX611_0968</name>
</gene>
<dbReference type="Pfam" id="PF01326">
    <property type="entry name" value="PPDK_N"/>
    <property type="match status" value="1"/>
</dbReference>
<proteinExistence type="predicted"/>
<dbReference type="GO" id="GO:0005524">
    <property type="term" value="F:ATP binding"/>
    <property type="evidence" value="ECO:0007669"/>
    <property type="project" value="InterPro"/>
</dbReference>
<name>A0A3D9S1F0_9FLAO</name>